<feature type="chain" id="PRO_5011623321" description="LTXXQ motif family protein" evidence="2">
    <location>
        <begin position="20"/>
        <end position="145"/>
    </location>
</feature>
<feature type="compositionally biased region" description="Basic and acidic residues" evidence="1">
    <location>
        <begin position="39"/>
        <end position="53"/>
    </location>
</feature>
<evidence type="ECO:0000313" key="3">
    <source>
        <dbReference type="EMBL" id="SET10514.1"/>
    </source>
</evidence>
<proteinExistence type="predicted"/>
<feature type="region of interest" description="Disordered" evidence="1">
    <location>
        <begin position="81"/>
        <end position="108"/>
    </location>
</feature>
<evidence type="ECO:0000256" key="2">
    <source>
        <dbReference type="SAM" id="SignalP"/>
    </source>
</evidence>
<dbReference type="OrthoDB" id="961437at2"/>
<dbReference type="EMBL" id="FOHS01000001">
    <property type="protein sequence ID" value="SET10514.1"/>
    <property type="molecule type" value="Genomic_DNA"/>
</dbReference>
<dbReference type="AlphaFoldDB" id="A0A1I0BU93"/>
<organism evidence="3 4">
    <name type="scientific">Hymenobacter actinosclerus</name>
    <dbReference type="NCBI Taxonomy" id="82805"/>
    <lineage>
        <taxon>Bacteria</taxon>
        <taxon>Pseudomonadati</taxon>
        <taxon>Bacteroidota</taxon>
        <taxon>Cytophagia</taxon>
        <taxon>Cytophagales</taxon>
        <taxon>Hymenobacteraceae</taxon>
        <taxon>Hymenobacter</taxon>
    </lineage>
</organism>
<keyword evidence="2" id="KW-0732">Signal</keyword>
<reference evidence="4" key="1">
    <citation type="submission" date="2016-10" db="EMBL/GenBank/DDBJ databases">
        <authorList>
            <person name="Varghese N."/>
            <person name="Submissions S."/>
        </authorList>
    </citation>
    <scope>NUCLEOTIDE SEQUENCE [LARGE SCALE GENOMIC DNA]</scope>
    <source>
        <strain evidence="4">DSM 15310</strain>
    </source>
</reference>
<dbReference type="Proteomes" id="UP000198697">
    <property type="component" value="Unassembled WGS sequence"/>
</dbReference>
<evidence type="ECO:0008006" key="5">
    <source>
        <dbReference type="Google" id="ProtNLM"/>
    </source>
</evidence>
<gene>
    <name evidence="3" type="ORF">SAMN04487998_1195</name>
</gene>
<feature type="signal peptide" evidence="2">
    <location>
        <begin position="1"/>
        <end position="19"/>
    </location>
</feature>
<name>A0A1I0BU93_9BACT</name>
<protein>
    <recommendedName>
        <fullName evidence="5">LTXXQ motif family protein</fullName>
    </recommendedName>
</protein>
<evidence type="ECO:0000313" key="4">
    <source>
        <dbReference type="Proteomes" id="UP000198697"/>
    </source>
</evidence>
<accession>A0A1I0BU93</accession>
<dbReference type="STRING" id="82805.SAMN04487998_1195"/>
<sequence>MKKLLILLAACSISAAASAQTTPVKAAPGQHHQMHKKDHKQDLTPEQRADRAAQKLTKSLNLSAAQTQQVRQLHLTRIQQQQARKVANGPVANADRKARHQAMKGQKAQYDTQLKQILSADQYTKYAQMQADRKAKYQAKRQTKG</sequence>
<keyword evidence="4" id="KW-1185">Reference proteome</keyword>
<dbReference type="RefSeq" id="WP_143069705.1">
    <property type="nucleotide sequence ID" value="NZ_FOHS01000001.1"/>
</dbReference>
<feature type="region of interest" description="Disordered" evidence="1">
    <location>
        <begin position="22"/>
        <end position="54"/>
    </location>
</feature>
<evidence type="ECO:0000256" key="1">
    <source>
        <dbReference type="SAM" id="MobiDB-lite"/>
    </source>
</evidence>